<name>A0A8J5SEC9_ZIZPA</name>
<dbReference type="EMBL" id="JAAALK010000286">
    <property type="protein sequence ID" value="KAG8063248.1"/>
    <property type="molecule type" value="Genomic_DNA"/>
</dbReference>
<reference evidence="2" key="1">
    <citation type="journal article" date="2021" name="bioRxiv">
        <title>Whole Genome Assembly and Annotation of Northern Wild Rice, Zizania palustris L., Supports a Whole Genome Duplication in the Zizania Genus.</title>
        <authorList>
            <person name="Haas M."/>
            <person name="Kono T."/>
            <person name="Macchietto M."/>
            <person name="Millas R."/>
            <person name="McGilp L."/>
            <person name="Shao M."/>
            <person name="Duquette J."/>
            <person name="Hirsch C.N."/>
            <person name="Kimball J."/>
        </authorList>
    </citation>
    <scope>NUCLEOTIDE SEQUENCE</scope>
    <source>
        <tissue evidence="2">Fresh leaf tissue</tissue>
    </source>
</reference>
<organism evidence="2 3">
    <name type="scientific">Zizania palustris</name>
    <name type="common">Northern wild rice</name>
    <dbReference type="NCBI Taxonomy" id="103762"/>
    <lineage>
        <taxon>Eukaryota</taxon>
        <taxon>Viridiplantae</taxon>
        <taxon>Streptophyta</taxon>
        <taxon>Embryophyta</taxon>
        <taxon>Tracheophyta</taxon>
        <taxon>Spermatophyta</taxon>
        <taxon>Magnoliopsida</taxon>
        <taxon>Liliopsida</taxon>
        <taxon>Poales</taxon>
        <taxon>Poaceae</taxon>
        <taxon>BOP clade</taxon>
        <taxon>Oryzoideae</taxon>
        <taxon>Oryzeae</taxon>
        <taxon>Zizaniinae</taxon>
        <taxon>Zizania</taxon>
    </lineage>
</organism>
<dbReference type="AlphaFoldDB" id="A0A8J5SEC9"/>
<keyword evidence="3" id="KW-1185">Reference proteome</keyword>
<evidence type="ECO:0000256" key="1">
    <source>
        <dbReference type="SAM" id="MobiDB-lite"/>
    </source>
</evidence>
<protein>
    <submittedName>
        <fullName evidence="2">Uncharacterized protein</fullName>
    </submittedName>
</protein>
<accession>A0A8J5SEC9</accession>
<evidence type="ECO:0000313" key="2">
    <source>
        <dbReference type="EMBL" id="KAG8063248.1"/>
    </source>
</evidence>
<gene>
    <name evidence="2" type="ORF">GUJ93_ZPchr0003g18397</name>
</gene>
<reference evidence="2" key="2">
    <citation type="submission" date="2021-02" db="EMBL/GenBank/DDBJ databases">
        <authorList>
            <person name="Kimball J.A."/>
            <person name="Haas M.W."/>
            <person name="Macchietto M."/>
            <person name="Kono T."/>
            <person name="Duquette J."/>
            <person name="Shao M."/>
        </authorList>
    </citation>
    <scope>NUCLEOTIDE SEQUENCE</scope>
    <source>
        <tissue evidence="2">Fresh leaf tissue</tissue>
    </source>
</reference>
<feature type="region of interest" description="Disordered" evidence="1">
    <location>
        <begin position="24"/>
        <end position="71"/>
    </location>
</feature>
<sequence>MGLPLDQCRGNAAGGGGGVVVSEEEASAGCRTPSGVAQGRAAGETGEAGGVGRDCPAAPRKRRAAPVVAPVSQQQRRRDFYTGADVDAFFAAHNL</sequence>
<dbReference type="Proteomes" id="UP000729402">
    <property type="component" value="Unassembled WGS sequence"/>
</dbReference>
<evidence type="ECO:0000313" key="3">
    <source>
        <dbReference type="Proteomes" id="UP000729402"/>
    </source>
</evidence>
<comment type="caution">
    <text evidence="2">The sequence shown here is derived from an EMBL/GenBank/DDBJ whole genome shotgun (WGS) entry which is preliminary data.</text>
</comment>
<proteinExistence type="predicted"/>